<dbReference type="HAMAP" id="MF_00571">
    <property type="entry name" value="GalP_UDP_trans"/>
    <property type="match status" value="1"/>
</dbReference>
<protein>
    <recommendedName>
        <fullName evidence="10">Galactose-1-phosphate uridylyltransferase</fullName>
        <shortName evidence="10">Gal-1-P uridylyltransferase</shortName>
        <ecNumber evidence="10">2.7.7.12</ecNumber>
    </recommendedName>
    <alternativeName>
        <fullName evidence="10">UDP-glucose--hexose-1-phosphate uridylyltransferase</fullName>
    </alternativeName>
</protein>
<dbReference type="AlphaFoldDB" id="A0A9D9DH41"/>
<evidence type="ECO:0000256" key="3">
    <source>
        <dbReference type="ARBA" id="ARBA00004947"/>
    </source>
</evidence>
<dbReference type="EMBL" id="JADINA010000039">
    <property type="protein sequence ID" value="MBO8426867.1"/>
    <property type="molecule type" value="Genomic_DNA"/>
</dbReference>
<evidence type="ECO:0000256" key="5">
    <source>
        <dbReference type="ARBA" id="ARBA00022490"/>
    </source>
</evidence>
<comment type="pathway">
    <text evidence="3 10">Carbohydrate metabolism; galactose metabolism.</text>
</comment>
<dbReference type="GO" id="GO:0008108">
    <property type="term" value="F:UDP-glucose:hexose-1-phosphate uridylyltransferase activity"/>
    <property type="evidence" value="ECO:0007669"/>
    <property type="project" value="UniProtKB-UniRule"/>
</dbReference>
<name>A0A9D9DH41_9FIRM</name>
<proteinExistence type="inferred from homology"/>
<keyword evidence="5 10" id="KW-0963">Cytoplasm</keyword>
<evidence type="ECO:0000256" key="4">
    <source>
        <dbReference type="ARBA" id="ARBA00008706"/>
    </source>
</evidence>
<evidence type="ECO:0000259" key="12">
    <source>
        <dbReference type="Pfam" id="PF02744"/>
    </source>
</evidence>
<sequence>MNVEERLSLAAGKLLCYAKAHLGLSGLDAIYKENLLLRELGLDAPYEGEIDEKEIKSLSVPDPLVDPLIEALVDSGKEEGEAERIAAYCLGLLSPSPNEVAAYCLDKIKKGHPKQATDFLYSLSIANQYIAKTRVDRNIVFPFDFAKGSPLEISINLSKPEKDNKAIAKLLTFKSKGYPKCLLCKENIGYKGNPKHPARGNIRYIPLSLDGEDYFLQYSPYVYYPEHCIVFASSHYPMGMGEHIFRCLLDFVTLFPHYFLGSNADLPIVGGSILDHEHFQGGAHLLPLLKAKARKAYLEGEVTLEQADFYDTALILRGKSKDKVAKLASAIFEAWRDYADEDNLIIPFDGETRHNTVTPIARQVDGEYRLFLILRNNRCDDKYPDGIFHAHPESHHVKKEGIGLIEAAGYFVLPGRLKRQTEEAKDAVAKGLGDAQAISLYPDLSGFEPLLEHLRNGQSVESYLALVCRRILSDVAVFKDNEKGQKGLDAFIAKALEGYRQ</sequence>
<dbReference type="PANTHER" id="PTHR39191">
    <property type="entry name" value="GALACTOSE-1-PHOSPHATE URIDYLYLTRANSFERASE"/>
    <property type="match status" value="1"/>
</dbReference>
<dbReference type="Pfam" id="PF01087">
    <property type="entry name" value="GalP_UDP_transf"/>
    <property type="match status" value="1"/>
</dbReference>
<evidence type="ECO:0000313" key="13">
    <source>
        <dbReference type="EMBL" id="MBO8426867.1"/>
    </source>
</evidence>
<dbReference type="InterPro" id="IPR000766">
    <property type="entry name" value="GalP_uridyl_Trfase_II"/>
</dbReference>
<dbReference type="EC" id="2.7.7.12" evidence="10"/>
<dbReference type="Proteomes" id="UP000823634">
    <property type="component" value="Unassembled WGS sequence"/>
</dbReference>
<evidence type="ECO:0000259" key="11">
    <source>
        <dbReference type="Pfam" id="PF01087"/>
    </source>
</evidence>
<comment type="subcellular location">
    <subcellularLocation>
        <location evidence="2 10">Cytoplasm</location>
    </subcellularLocation>
</comment>
<evidence type="ECO:0000256" key="2">
    <source>
        <dbReference type="ARBA" id="ARBA00004496"/>
    </source>
</evidence>
<evidence type="ECO:0000256" key="9">
    <source>
        <dbReference type="ARBA" id="ARBA00023277"/>
    </source>
</evidence>
<reference evidence="13" key="2">
    <citation type="journal article" date="2021" name="PeerJ">
        <title>Extensive microbial diversity within the chicken gut microbiome revealed by metagenomics and culture.</title>
        <authorList>
            <person name="Gilroy R."/>
            <person name="Ravi A."/>
            <person name="Getino M."/>
            <person name="Pursley I."/>
            <person name="Horton D.L."/>
            <person name="Alikhan N.F."/>
            <person name="Baker D."/>
            <person name="Gharbi K."/>
            <person name="Hall N."/>
            <person name="Watson M."/>
            <person name="Adriaenssens E.M."/>
            <person name="Foster-Nyarko E."/>
            <person name="Jarju S."/>
            <person name="Secka A."/>
            <person name="Antonio M."/>
            <person name="Oren A."/>
            <person name="Chaudhuri R.R."/>
            <person name="La Ragione R."/>
            <person name="Hildebrand F."/>
            <person name="Pallen M.J."/>
        </authorList>
    </citation>
    <scope>NUCLEOTIDE SEQUENCE</scope>
    <source>
        <strain evidence="13">17113</strain>
    </source>
</reference>
<keyword evidence="7 10" id="KW-0548">Nucleotidyltransferase</keyword>
<keyword evidence="9 10" id="KW-0119">Carbohydrate metabolism</keyword>
<dbReference type="InterPro" id="IPR005850">
    <property type="entry name" value="GalP_Utransf_C"/>
</dbReference>
<feature type="domain" description="Galactose-1-phosphate uridyl transferase N-terminal" evidence="11">
    <location>
        <begin position="91"/>
        <end position="237"/>
    </location>
</feature>
<evidence type="ECO:0000256" key="8">
    <source>
        <dbReference type="ARBA" id="ARBA00023144"/>
    </source>
</evidence>
<dbReference type="Pfam" id="PF02744">
    <property type="entry name" value="GalP_UDP_tr_C"/>
    <property type="match status" value="1"/>
</dbReference>
<dbReference type="InterPro" id="IPR005849">
    <property type="entry name" value="GalP_Utransf_N"/>
</dbReference>
<reference evidence="13" key="1">
    <citation type="submission" date="2020-10" db="EMBL/GenBank/DDBJ databases">
        <authorList>
            <person name="Gilroy R."/>
        </authorList>
    </citation>
    <scope>NUCLEOTIDE SEQUENCE</scope>
    <source>
        <strain evidence="13">17113</strain>
    </source>
</reference>
<keyword evidence="8 10" id="KW-0299">Galactose metabolism</keyword>
<organism evidence="13 14">
    <name type="scientific">Candidatus Alloenteromonas pullistercoris</name>
    <dbReference type="NCBI Taxonomy" id="2840785"/>
    <lineage>
        <taxon>Bacteria</taxon>
        <taxon>Bacillati</taxon>
        <taxon>Bacillota</taxon>
        <taxon>Bacillota incertae sedis</taxon>
        <taxon>Candidatus Alloenteromonas</taxon>
    </lineage>
</organism>
<dbReference type="GO" id="GO:0006012">
    <property type="term" value="P:galactose metabolic process"/>
    <property type="evidence" value="ECO:0007669"/>
    <property type="project" value="UniProtKB-UniRule"/>
</dbReference>
<comment type="similarity">
    <text evidence="4 10">Belongs to the galactose-1-phosphate uridylyltransferase type 2 family.</text>
</comment>
<keyword evidence="6 10" id="KW-0808">Transferase</keyword>
<gene>
    <name evidence="10" type="primary">galT</name>
    <name evidence="13" type="ORF">IAC61_06130</name>
</gene>
<comment type="catalytic activity">
    <reaction evidence="1 10">
        <text>alpha-D-galactose 1-phosphate + UDP-alpha-D-glucose = alpha-D-glucose 1-phosphate + UDP-alpha-D-galactose</text>
        <dbReference type="Rhea" id="RHEA:13989"/>
        <dbReference type="ChEBI" id="CHEBI:58336"/>
        <dbReference type="ChEBI" id="CHEBI:58601"/>
        <dbReference type="ChEBI" id="CHEBI:58885"/>
        <dbReference type="ChEBI" id="CHEBI:66914"/>
        <dbReference type="EC" id="2.7.7.12"/>
    </reaction>
</comment>
<dbReference type="GO" id="GO:0005737">
    <property type="term" value="C:cytoplasm"/>
    <property type="evidence" value="ECO:0007669"/>
    <property type="project" value="UniProtKB-SubCell"/>
</dbReference>
<evidence type="ECO:0000256" key="1">
    <source>
        <dbReference type="ARBA" id="ARBA00001107"/>
    </source>
</evidence>
<feature type="domain" description="Galactose-1-phosphate uridyl transferase C-terminal" evidence="12">
    <location>
        <begin position="254"/>
        <end position="432"/>
    </location>
</feature>
<evidence type="ECO:0000256" key="6">
    <source>
        <dbReference type="ARBA" id="ARBA00022679"/>
    </source>
</evidence>
<accession>A0A9D9DH41</accession>
<evidence type="ECO:0000256" key="10">
    <source>
        <dbReference type="HAMAP-Rule" id="MF_00571"/>
    </source>
</evidence>
<evidence type="ECO:0000313" key="14">
    <source>
        <dbReference type="Proteomes" id="UP000823634"/>
    </source>
</evidence>
<evidence type="ECO:0000256" key="7">
    <source>
        <dbReference type="ARBA" id="ARBA00022695"/>
    </source>
</evidence>
<dbReference type="PANTHER" id="PTHR39191:SF1">
    <property type="entry name" value="DUF4922 DOMAIN-CONTAINING PROTEIN"/>
    <property type="match status" value="1"/>
</dbReference>
<comment type="caution">
    <text evidence="13">The sequence shown here is derived from an EMBL/GenBank/DDBJ whole genome shotgun (WGS) entry which is preliminary data.</text>
</comment>